<proteinExistence type="inferred from homology"/>
<gene>
    <name evidence="3" type="ORF">IM811_015407</name>
</gene>
<dbReference type="InterPro" id="IPR036291">
    <property type="entry name" value="NAD(P)-bd_dom_sf"/>
</dbReference>
<evidence type="ECO:0000313" key="4">
    <source>
        <dbReference type="Proteomes" id="UP000616885"/>
    </source>
</evidence>
<protein>
    <submittedName>
        <fullName evidence="3">Uncharacterized protein</fullName>
    </submittedName>
</protein>
<dbReference type="AlphaFoldDB" id="A0A8H7N8P4"/>
<evidence type="ECO:0000313" key="3">
    <source>
        <dbReference type="EMBL" id="KAF9751187.1"/>
    </source>
</evidence>
<accession>A0A8H7N8P4</accession>
<dbReference type="GO" id="GO:0016614">
    <property type="term" value="F:oxidoreductase activity, acting on CH-OH group of donors"/>
    <property type="evidence" value="ECO:0007669"/>
    <property type="project" value="UniProtKB-ARBA"/>
</dbReference>
<dbReference type="PRINTS" id="PR00081">
    <property type="entry name" value="GDHRDH"/>
</dbReference>
<comment type="caution">
    <text evidence="3">The sequence shown here is derived from an EMBL/GenBank/DDBJ whole genome shotgun (WGS) entry which is preliminary data.</text>
</comment>
<dbReference type="Proteomes" id="UP000616885">
    <property type="component" value="Unassembled WGS sequence"/>
</dbReference>
<dbReference type="Gene3D" id="3.40.50.720">
    <property type="entry name" value="NAD(P)-binding Rossmann-like Domain"/>
    <property type="match status" value="1"/>
</dbReference>
<sequence length="282" mass="29513">MVNFSGVDLTGKTAIVTGASRGIGASIASQLGQRGANVVVNFVSEASRERAESVAKSIKENGSNAVTCQANITNLGDIPKLINSALHLSQSGKIELLIHKLVSFFASSFCILAPNLATSFLSAALGVDANLDQVTEDLYLSHFDTNVKGPIFLTQALLPYFPRGGRIVFVSSAAARLGVAGQTVYGATKAANESLARVWAKELGQSHGITVNCVNPGPVATDQWNESDEQFREDMRPLIESTPAAARIAEPSDIAPLVAFLCSADAAWSTGGTLCANGGLYN</sequence>
<comment type="similarity">
    <text evidence="1">Belongs to the short-chain dehydrogenases/reductases (SDR) family.</text>
</comment>
<dbReference type="EMBL" id="JADCTT010000006">
    <property type="protein sequence ID" value="KAF9751187.1"/>
    <property type="molecule type" value="Genomic_DNA"/>
</dbReference>
<dbReference type="InterPro" id="IPR002347">
    <property type="entry name" value="SDR_fam"/>
</dbReference>
<dbReference type="SUPFAM" id="SSF51735">
    <property type="entry name" value="NAD(P)-binding Rossmann-fold domains"/>
    <property type="match status" value="1"/>
</dbReference>
<dbReference type="PANTHER" id="PTHR48107:SF7">
    <property type="entry name" value="RE15974P"/>
    <property type="match status" value="1"/>
</dbReference>
<evidence type="ECO:0000256" key="2">
    <source>
        <dbReference type="ARBA" id="ARBA00023002"/>
    </source>
</evidence>
<reference evidence="3" key="1">
    <citation type="submission" date="2020-10" db="EMBL/GenBank/DDBJ databases">
        <title>High-Quality Genome Resource of Clonostachys rosea strain S41 by Oxford Nanopore Long-Read Sequencing.</title>
        <authorList>
            <person name="Wang H."/>
        </authorList>
    </citation>
    <scope>NUCLEOTIDE SEQUENCE</scope>
    <source>
        <strain evidence="3">S41</strain>
    </source>
</reference>
<dbReference type="Pfam" id="PF00106">
    <property type="entry name" value="adh_short"/>
    <property type="match status" value="1"/>
</dbReference>
<keyword evidence="2" id="KW-0560">Oxidoreductase</keyword>
<organism evidence="3 4">
    <name type="scientific">Bionectria ochroleuca</name>
    <name type="common">Gliocladium roseum</name>
    <dbReference type="NCBI Taxonomy" id="29856"/>
    <lineage>
        <taxon>Eukaryota</taxon>
        <taxon>Fungi</taxon>
        <taxon>Dikarya</taxon>
        <taxon>Ascomycota</taxon>
        <taxon>Pezizomycotina</taxon>
        <taxon>Sordariomycetes</taxon>
        <taxon>Hypocreomycetidae</taxon>
        <taxon>Hypocreales</taxon>
        <taxon>Bionectriaceae</taxon>
        <taxon>Clonostachys</taxon>
    </lineage>
</organism>
<dbReference type="PANTHER" id="PTHR48107">
    <property type="entry name" value="NADPH-DEPENDENT ALDEHYDE REDUCTASE-LIKE PROTEIN, CHLOROPLASTIC-RELATED"/>
    <property type="match status" value="1"/>
</dbReference>
<name>A0A8H7N8P4_BIOOC</name>
<dbReference type="Pfam" id="PF13561">
    <property type="entry name" value="adh_short_C2"/>
    <property type="match status" value="1"/>
</dbReference>
<evidence type="ECO:0000256" key="1">
    <source>
        <dbReference type="ARBA" id="ARBA00006484"/>
    </source>
</evidence>